<dbReference type="PANTHER" id="PTHR14344">
    <property type="entry name" value="WD REPEAT PROTEIN"/>
    <property type="match status" value="1"/>
</dbReference>
<evidence type="ECO:0000256" key="4">
    <source>
        <dbReference type="ARBA" id="ARBA00022694"/>
    </source>
</evidence>
<dbReference type="OrthoDB" id="66881at2759"/>
<sequence length="1000" mass="111776">MVLKARELSHYGPSICVKFHGDYVVAGYGVFVQVYEVLSGKLVNQSRVFHNNKVHGLCVENGLFLAYGARSVSVVPWQAILSSKDNSKLEKMCPEWVTSAEFSFDGSAVYLLTSYNKVLCCDLELEVLETRVVYGERAILYSGTITVQSAEKVHINAGTVMDGVFIWDLFSEKNLHHFTGHEGSIFYVTASKNGRFVASCSDDRSIKLWDLESGSLLSTGWGHTARIWNLQFFDNDTKLISASEDCTCRVWEVSQLTGQLTQTDVHEIHLSKNVWGLDVDSRRMIAATSGNDGRIKLTDLRLRTRAGDESQAFSIDDISRCRIDFAANEIVKGFFWLHFGLVVLTSEGQVLKYSDQNSVWSSIFQNQKFKSFSSTTGVQKLNLVVFSNGSGDVLIVKFSQDGTQVLNTLEIAVTELSKVTTCLVESFDGELFIALQSPNPRDALVCVKIDSAPLKLTEKYHLTRPANFNASSILYHDNFLLFGSKFSTLAIFNLRESETSAHVLNRLLPGDTITSVRFVEKSSNDRSLFSVTDREGFYCFVSIDLNNGDSDIVLENKISKGFLEGAFYDPSGDYITYGFKSNYFVMFNETRQFEIMSELCGGSHRQWLFLPNYDPNEFVFVYVKASRINIRKLHSSFVPQTLRDGLHGREIRDLTLRPASYNTRTHVFCSGAEDTTIKLNRIKESGEARTIWTFRKHTSGLQRCKFVSDQYLISSAAREELYLWKLCTDFKSNPYMSIIAVLPTSTKLPDLRIMDFDVKFIENSQDFILVTVYSDSAIKLWHFEHASQKFALIAIGKYETCCLLNVALIPLKETLLLLISPSDGYLVAWDVTKCLNINLRNGKLQDWKPNFSLMPILPDYATRVLVHRAGVKSLQVKSANGSSCLIYTGGDDNAVAISEFAVEEDELSIKGQVLSSDTAGAASTITAVNLLNGGKGLITASVDQRLRYYDVTKNQLTLQDVFYTTNADTGCLDVVSTATGSLLLIGGVGFSAWSLRDVKK</sequence>
<dbReference type="PROSITE" id="PS50082">
    <property type="entry name" value="WD_REPEATS_2"/>
    <property type="match status" value="2"/>
</dbReference>
<comment type="subcellular location">
    <subcellularLocation>
        <location evidence="1">Cytoplasm</location>
    </subcellularLocation>
</comment>
<dbReference type="InterPro" id="IPR001680">
    <property type="entry name" value="WD40_rpt"/>
</dbReference>
<evidence type="ECO:0000313" key="8">
    <source>
        <dbReference type="EMBL" id="SCU84195.1"/>
    </source>
</evidence>
<evidence type="ECO:0000256" key="2">
    <source>
        <dbReference type="ARBA" id="ARBA00022490"/>
    </source>
</evidence>
<feature type="repeat" description="WD" evidence="7">
    <location>
        <begin position="220"/>
        <end position="254"/>
    </location>
</feature>
<dbReference type="Proteomes" id="UP000191144">
    <property type="component" value="Chromosome C"/>
</dbReference>
<dbReference type="SUPFAM" id="SSF82171">
    <property type="entry name" value="DPP6 N-terminal domain-like"/>
    <property type="match status" value="1"/>
</dbReference>
<accession>A0A1G4J383</accession>
<dbReference type="PROSITE" id="PS50294">
    <property type="entry name" value="WD_REPEATS_REGION"/>
    <property type="match status" value="2"/>
</dbReference>
<reference evidence="9" key="1">
    <citation type="submission" date="2016-03" db="EMBL/GenBank/DDBJ databases">
        <authorList>
            <person name="Devillers Hugo."/>
        </authorList>
    </citation>
    <scope>NUCLEOTIDE SEQUENCE [LARGE SCALE GENOMIC DNA]</scope>
</reference>
<evidence type="ECO:0000256" key="3">
    <source>
        <dbReference type="ARBA" id="ARBA00022574"/>
    </source>
</evidence>
<proteinExistence type="inferred from homology"/>
<dbReference type="PANTHER" id="PTHR14344:SF3">
    <property type="entry name" value="WD REPEAT-CONTAINING PROTEIN 6"/>
    <property type="match status" value="1"/>
</dbReference>
<keyword evidence="3 7" id="KW-0853">WD repeat</keyword>
<keyword evidence="9" id="KW-1185">Reference proteome</keyword>
<gene>
    <name evidence="8" type="ORF">LAME_0C08614G</name>
</gene>
<keyword evidence="5" id="KW-0677">Repeat</keyword>
<evidence type="ECO:0000256" key="6">
    <source>
        <dbReference type="ARBA" id="ARBA00038255"/>
    </source>
</evidence>
<organism evidence="8 9">
    <name type="scientific">Lachancea meyersii CBS 8951</name>
    <dbReference type="NCBI Taxonomy" id="1266667"/>
    <lineage>
        <taxon>Eukaryota</taxon>
        <taxon>Fungi</taxon>
        <taxon>Dikarya</taxon>
        <taxon>Ascomycota</taxon>
        <taxon>Saccharomycotina</taxon>
        <taxon>Saccharomycetes</taxon>
        <taxon>Saccharomycetales</taxon>
        <taxon>Saccharomycetaceae</taxon>
        <taxon>Lachancea</taxon>
    </lineage>
</organism>
<dbReference type="GO" id="GO:0005737">
    <property type="term" value="C:cytoplasm"/>
    <property type="evidence" value="ECO:0007669"/>
    <property type="project" value="UniProtKB-SubCell"/>
</dbReference>
<dbReference type="Pfam" id="PF00400">
    <property type="entry name" value="WD40"/>
    <property type="match status" value="2"/>
</dbReference>
<dbReference type="EMBL" id="LT598479">
    <property type="protein sequence ID" value="SCU84195.1"/>
    <property type="molecule type" value="Genomic_DNA"/>
</dbReference>
<keyword evidence="4" id="KW-0819">tRNA processing</keyword>
<dbReference type="SMART" id="SM00320">
    <property type="entry name" value="WD40"/>
    <property type="match status" value="7"/>
</dbReference>
<evidence type="ECO:0000256" key="1">
    <source>
        <dbReference type="ARBA" id="ARBA00004496"/>
    </source>
</evidence>
<dbReference type="Gene3D" id="2.130.10.10">
    <property type="entry name" value="YVTN repeat-like/Quinoprotein amine dehydrogenase"/>
    <property type="match status" value="3"/>
</dbReference>
<evidence type="ECO:0000256" key="7">
    <source>
        <dbReference type="PROSITE-ProRule" id="PRU00221"/>
    </source>
</evidence>
<comment type="similarity">
    <text evidence="6">Belongs to the WD repeat WDR6 family.</text>
</comment>
<evidence type="ECO:0000256" key="5">
    <source>
        <dbReference type="ARBA" id="ARBA00022737"/>
    </source>
</evidence>
<dbReference type="GO" id="GO:0030488">
    <property type="term" value="P:tRNA methylation"/>
    <property type="evidence" value="ECO:0007669"/>
    <property type="project" value="TreeGrafter"/>
</dbReference>
<dbReference type="PROSITE" id="PS00678">
    <property type="entry name" value="WD_REPEATS_1"/>
    <property type="match status" value="2"/>
</dbReference>
<feature type="repeat" description="WD" evidence="7">
    <location>
        <begin position="178"/>
        <end position="219"/>
    </location>
</feature>
<keyword evidence="2" id="KW-0963">Cytoplasm</keyword>
<dbReference type="InterPro" id="IPR036322">
    <property type="entry name" value="WD40_repeat_dom_sf"/>
</dbReference>
<dbReference type="SUPFAM" id="SSF50978">
    <property type="entry name" value="WD40 repeat-like"/>
    <property type="match status" value="2"/>
</dbReference>
<dbReference type="InterPro" id="IPR051973">
    <property type="entry name" value="tRNA_Anticodon_Mtase-Reg"/>
</dbReference>
<protein>
    <submittedName>
        <fullName evidence="8">LAME_0C08614g1_1</fullName>
    </submittedName>
</protein>
<evidence type="ECO:0000313" key="9">
    <source>
        <dbReference type="Proteomes" id="UP000191144"/>
    </source>
</evidence>
<name>A0A1G4J383_9SACH</name>
<dbReference type="InterPro" id="IPR019775">
    <property type="entry name" value="WD40_repeat_CS"/>
</dbReference>
<dbReference type="InterPro" id="IPR015943">
    <property type="entry name" value="WD40/YVTN_repeat-like_dom_sf"/>
</dbReference>
<dbReference type="AlphaFoldDB" id="A0A1G4J383"/>